<organism evidence="1 2">
    <name type="scientific">Mycobacterium ulcerans str. Harvey</name>
    <dbReference type="NCBI Taxonomy" id="1299332"/>
    <lineage>
        <taxon>Bacteria</taxon>
        <taxon>Bacillati</taxon>
        <taxon>Actinomycetota</taxon>
        <taxon>Actinomycetes</taxon>
        <taxon>Mycobacteriales</taxon>
        <taxon>Mycobacteriaceae</taxon>
        <taxon>Mycobacterium</taxon>
        <taxon>Mycobacterium ulcerans group</taxon>
    </lineage>
</organism>
<keyword evidence="2" id="KW-1185">Reference proteome</keyword>
<dbReference type="Proteomes" id="UP000020681">
    <property type="component" value="Unassembled WGS sequence"/>
</dbReference>
<evidence type="ECO:0000313" key="2">
    <source>
        <dbReference type="Proteomes" id="UP000020681"/>
    </source>
</evidence>
<reference evidence="1 2" key="1">
    <citation type="submission" date="2014-01" db="EMBL/GenBank/DDBJ databases">
        <authorList>
            <person name="Dobos K."/>
            <person name="Lenaerts A."/>
            <person name="Ordway D."/>
            <person name="DeGroote M.A."/>
            <person name="Parker T."/>
            <person name="Sizemore C."/>
            <person name="Tallon L.J."/>
            <person name="Sadzewicz L.K."/>
            <person name="Sengamalay N."/>
            <person name="Fraser C.M."/>
            <person name="Hine E."/>
            <person name="Shefchek K.A."/>
            <person name="Das S.P."/>
            <person name="Tettelin H."/>
        </authorList>
    </citation>
    <scope>NUCLEOTIDE SEQUENCE [LARGE SCALE GENOMIC DNA]</scope>
    <source>
        <strain evidence="1 2">Harvey</strain>
    </source>
</reference>
<comment type="caution">
    <text evidence="1">The sequence shown here is derived from an EMBL/GenBank/DDBJ whole genome shotgun (WGS) entry which is preliminary data.</text>
</comment>
<dbReference type="EMBL" id="JAOL01000005">
    <property type="protein sequence ID" value="EUA94260.1"/>
    <property type="molecule type" value="Genomic_DNA"/>
</dbReference>
<protein>
    <submittedName>
        <fullName evidence="1">Uncharacterized protein</fullName>
    </submittedName>
</protein>
<gene>
    <name evidence="1" type="ORF">I551_8471</name>
</gene>
<sequence>MTISQLDPAGYMDAFRRGLECNTDPHSVVGIATLFRGSGAEIREKLTIPPQAAPAVQGGTSGLRRC</sequence>
<name>A0ABN0RAX9_MYCUL</name>
<accession>A0ABN0RAX9</accession>
<evidence type="ECO:0000313" key="1">
    <source>
        <dbReference type="EMBL" id="EUA94260.1"/>
    </source>
</evidence>
<proteinExistence type="predicted"/>